<evidence type="ECO:0000313" key="2">
    <source>
        <dbReference type="EMBL" id="PYD70875.1"/>
    </source>
</evidence>
<gene>
    <name evidence="2" type="ORF">CFR76_02800</name>
</gene>
<feature type="compositionally biased region" description="Low complexity" evidence="1">
    <location>
        <begin position="49"/>
        <end position="62"/>
    </location>
</feature>
<feature type="compositionally biased region" description="Polar residues" evidence="1">
    <location>
        <begin position="87"/>
        <end position="104"/>
    </location>
</feature>
<name>A0A2V4RG04_9PROT</name>
<feature type="region of interest" description="Disordered" evidence="1">
    <location>
        <begin position="49"/>
        <end position="134"/>
    </location>
</feature>
<dbReference type="Proteomes" id="UP000247371">
    <property type="component" value="Unassembled WGS sequence"/>
</dbReference>
<feature type="compositionally biased region" description="Basic and acidic residues" evidence="1">
    <location>
        <begin position="112"/>
        <end position="123"/>
    </location>
</feature>
<protein>
    <submittedName>
        <fullName evidence="2">Uncharacterized protein</fullName>
    </submittedName>
</protein>
<proteinExistence type="predicted"/>
<comment type="caution">
    <text evidence="2">The sequence shown here is derived from an EMBL/GenBank/DDBJ whole genome shotgun (WGS) entry which is preliminary data.</text>
</comment>
<sequence>MNAFVVSPSSFMKEDDTMAKTIRSVLLASVVASMPAMVPVMAMAQADMQTAPAPTANSAASQVGRNPPSATSRSGQRVEPSDKLWNNPRTVQEQPGTQPPANNETTRHKRMRDSQGRSSHGGDKTPSPADSGEQ</sequence>
<dbReference type="EMBL" id="NKUB01000002">
    <property type="protein sequence ID" value="PYD70875.1"/>
    <property type="molecule type" value="Genomic_DNA"/>
</dbReference>
<reference evidence="2 3" key="1">
    <citation type="submission" date="2017-07" db="EMBL/GenBank/DDBJ databases">
        <title>A draft genome sequence of Komagataeibacter swingsii LMG 22125.</title>
        <authorList>
            <person name="Skraban J."/>
            <person name="Cleenwerck I."/>
            <person name="Vandamme P."/>
            <person name="Trcek J."/>
        </authorList>
    </citation>
    <scope>NUCLEOTIDE SEQUENCE [LARGE SCALE GENOMIC DNA]</scope>
    <source>
        <strain evidence="2 3">LMG 22125</strain>
    </source>
</reference>
<evidence type="ECO:0000313" key="3">
    <source>
        <dbReference type="Proteomes" id="UP000247371"/>
    </source>
</evidence>
<organism evidence="2 3">
    <name type="scientific">Komagataeibacter swingsii</name>
    <dbReference type="NCBI Taxonomy" id="215220"/>
    <lineage>
        <taxon>Bacteria</taxon>
        <taxon>Pseudomonadati</taxon>
        <taxon>Pseudomonadota</taxon>
        <taxon>Alphaproteobacteria</taxon>
        <taxon>Acetobacterales</taxon>
        <taxon>Acetobacteraceae</taxon>
        <taxon>Komagataeibacter</taxon>
    </lineage>
</organism>
<evidence type="ECO:0000256" key="1">
    <source>
        <dbReference type="SAM" id="MobiDB-lite"/>
    </source>
</evidence>
<accession>A0A2V4RG04</accession>
<keyword evidence="3" id="KW-1185">Reference proteome</keyword>
<dbReference type="AlphaFoldDB" id="A0A2V4RG04"/>